<evidence type="ECO:0000313" key="3">
    <source>
        <dbReference type="EMBL" id="PZX46400.1"/>
    </source>
</evidence>
<dbReference type="InterPro" id="IPR013766">
    <property type="entry name" value="Thioredoxin_domain"/>
</dbReference>
<dbReference type="SUPFAM" id="SSF52833">
    <property type="entry name" value="Thioredoxin-like"/>
    <property type="match status" value="1"/>
</dbReference>
<dbReference type="CDD" id="cd02966">
    <property type="entry name" value="TlpA_like_family"/>
    <property type="match status" value="1"/>
</dbReference>
<dbReference type="PROSITE" id="PS51352">
    <property type="entry name" value="THIOREDOXIN_2"/>
    <property type="match status" value="1"/>
</dbReference>
<gene>
    <name evidence="3" type="ORF">LV85_04284</name>
</gene>
<dbReference type="PANTHER" id="PTHR42852">
    <property type="entry name" value="THIOL:DISULFIDE INTERCHANGE PROTEIN DSBE"/>
    <property type="match status" value="1"/>
</dbReference>
<name>A0A2W7QK93_9BACT</name>
<evidence type="ECO:0000313" key="4">
    <source>
        <dbReference type="Proteomes" id="UP000248882"/>
    </source>
</evidence>
<keyword evidence="3" id="KW-0413">Isomerase</keyword>
<reference evidence="3 4" key="1">
    <citation type="submission" date="2018-06" db="EMBL/GenBank/DDBJ databases">
        <title>Genomic Encyclopedia of Archaeal and Bacterial Type Strains, Phase II (KMG-II): from individual species to whole genera.</title>
        <authorList>
            <person name="Goeker M."/>
        </authorList>
    </citation>
    <scope>NUCLEOTIDE SEQUENCE [LARGE SCALE GENOMIC DNA]</scope>
    <source>
        <strain evidence="3 4">DSM 19830</strain>
    </source>
</reference>
<feature type="chain" id="PRO_5015984685" evidence="1">
    <location>
        <begin position="22"/>
        <end position="484"/>
    </location>
</feature>
<dbReference type="PANTHER" id="PTHR42852:SF13">
    <property type="entry name" value="PROTEIN DIPZ"/>
    <property type="match status" value="1"/>
</dbReference>
<dbReference type="Pfam" id="PF08534">
    <property type="entry name" value="Redoxin"/>
    <property type="match status" value="1"/>
</dbReference>
<dbReference type="AlphaFoldDB" id="A0A2W7QK93"/>
<dbReference type="GO" id="GO:0016853">
    <property type="term" value="F:isomerase activity"/>
    <property type="evidence" value="ECO:0007669"/>
    <property type="project" value="UniProtKB-KW"/>
</dbReference>
<dbReference type="InterPro" id="IPR013740">
    <property type="entry name" value="Redoxin"/>
</dbReference>
<organism evidence="3 4">
    <name type="scientific">Algoriphagus chordae</name>
    <dbReference type="NCBI Taxonomy" id="237019"/>
    <lineage>
        <taxon>Bacteria</taxon>
        <taxon>Pseudomonadati</taxon>
        <taxon>Bacteroidota</taxon>
        <taxon>Cytophagia</taxon>
        <taxon>Cytophagales</taxon>
        <taxon>Cyclobacteriaceae</taxon>
        <taxon>Algoriphagus</taxon>
    </lineage>
</organism>
<dbReference type="OrthoDB" id="6399635at2"/>
<sequence>MRKTKIKVHIFFQLLVLTAFWSCNSGERGEEREATVGPGQIVLVFEDSVTHQFFRQRKALFKYMDDNMLPVEISFNSDESSKDLIINTKRGSLDLVYRDNSQVEFTYYLQNGDSILILEKDKKPWFESVKKESSYYTYNLELLRNTELYVKSHSKAQDFYFLWNETKTFPFELDMNEDLRRNKEEAIQGFQKELYWIDSLGKEGLISEEVKAFYISKNRMEQKKLEAYDPESLDINTQTAINSFLEKDNSLLAPRVFLDEFSELIITNQTELDSKALLDSLIASGELSSNEKSLLFHYLQKEIPYLSFKEADEVLVRYGDKLANPAQLVLLNSSNKALQGVEPDIELMGLQKSSITFEEILRQKKGKYLYVDLRAAWCIPCIKAFPASLALNEAYKSKGVEVIFLSVDDNYKFWEEVANKYDIAIPEQSFVAMNKDESEYLKALDEALIPRYLIFDPEGKLIHPNAPRPDTEEIRDFLDSLIDP</sequence>
<dbReference type="GO" id="GO:0016491">
    <property type="term" value="F:oxidoreductase activity"/>
    <property type="evidence" value="ECO:0007669"/>
    <property type="project" value="InterPro"/>
</dbReference>
<protein>
    <submittedName>
        <fullName evidence="3">Thiol-disulfide isomerase/thioredoxin</fullName>
    </submittedName>
</protein>
<feature type="signal peptide" evidence="1">
    <location>
        <begin position="1"/>
        <end position="21"/>
    </location>
</feature>
<keyword evidence="1" id="KW-0732">Signal</keyword>
<dbReference type="InterPro" id="IPR050553">
    <property type="entry name" value="Thioredoxin_ResA/DsbE_sf"/>
</dbReference>
<accession>A0A2W7QK93</accession>
<evidence type="ECO:0000256" key="1">
    <source>
        <dbReference type="SAM" id="SignalP"/>
    </source>
</evidence>
<dbReference type="Proteomes" id="UP000248882">
    <property type="component" value="Unassembled WGS sequence"/>
</dbReference>
<evidence type="ECO:0000259" key="2">
    <source>
        <dbReference type="PROSITE" id="PS51352"/>
    </source>
</evidence>
<dbReference type="EMBL" id="QKZT01000032">
    <property type="protein sequence ID" value="PZX46400.1"/>
    <property type="molecule type" value="Genomic_DNA"/>
</dbReference>
<proteinExistence type="predicted"/>
<dbReference type="RefSeq" id="WP_111323263.1">
    <property type="nucleotide sequence ID" value="NZ_QKZT01000032.1"/>
</dbReference>
<dbReference type="Gene3D" id="3.40.30.10">
    <property type="entry name" value="Glutaredoxin"/>
    <property type="match status" value="1"/>
</dbReference>
<feature type="domain" description="Thioredoxin" evidence="2">
    <location>
        <begin position="327"/>
        <end position="483"/>
    </location>
</feature>
<keyword evidence="4" id="KW-1185">Reference proteome</keyword>
<dbReference type="InterPro" id="IPR036249">
    <property type="entry name" value="Thioredoxin-like_sf"/>
</dbReference>
<comment type="caution">
    <text evidence="3">The sequence shown here is derived from an EMBL/GenBank/DDBJ whole genome shotgun (WGS) entry which is preliminary data.</text>
</comment>